<reference evidence="1" key="1">
    <citation type="submission" date="2022-08" db="EMBL/GenBank/DDBJ databases">
        <authorList>
            <consortium name="DOE Joint Genome Institute"/>
            <person name="Min B."/>
            <person name="Riley R."/>
            <person name="Sierra-Patev S."/>
            <person name="Naranjo-Ortiz M."/>
            <person name="Looney B."/>
            <person name="Konkel Z."/>
            <person name="Slot J.C."/>
            <person name="Sakamoto Y."/>
            <person name="Steenwyk J.L."/>
            <person name="Rokas A."/>
            <person name="Carro J."/>
            <person name="Camarero S."/>
            <person name="Ferreira P."/>
            <person name="Molpeceres G."/>
            <person name="Ruiz-Duenas F.J."/>
            <person name="Serrano A."/>
            <person name="Henrissat B."/>
            <person name="Drula E."/>
            <person name="Hughes K.W."/>
            <person name="Mata J.L."/>
            <person name="Ishikawa N.K."/>
            <person name="Vargas-Isla R."/>
            <person name="Ushijima S."/>
            <person name="Smith C.A."/>
            <person name="Ahrendt S."/>
            <person name="Andreopoulos W."/>
            <person name="He G."/>
            <person name="Labutti K."/>
            <person name="Lipzen A."/>
            <person name="Ng V."/>
            <person name="Sandor L."/>
            <person name="Barry K."/>
            <person name="Martinez A.T."/>
            <person name="Xiao Y."/>
            <person name="Gibbons J.G."/>
            <person name="Terashima K."/>
            <person name="Hibbett D.S."/>
            <person name="Grigoriev I.V."/>
        </authorList>
    </citation>
    <scope>NUCLEOTIDE SEQUENCE</scope>
    <source>
        <strain evidence="1">TFB10291</strain>
    </source>
</reference>
<accession>A0AA38NAY7</accession>
<gene>
    <name evidence="1" type="ORF">GGU10DRAFT_280433</name>
</gene>
<proteinExistence type="predicted"/>
<feature type="non-terminal residue" evidence="1">
    <location>
        <position position="311"/>
    </location>
</feature>
<evidence type="ECO:0000313" key="1">
    <source>
        <dbReference type="EMBL" id="KAJ3779671.1"/>
    </source>
</evidence>
<dbReference type="AlphaFoldDB" id="A0AA38NAY7"/>
<protein>
    <submittedName>
        <fullName evidence="1">Uncharacterized protein</fullName>
    </submittedName>
</protein>
<sequence>RNTTHASLIQFVEDFETLYYQRFIERMHFCCPCIHYCIHAVPETYRMGPLGLISQFTMERTIGNLGEEVRQPSNPFRNLSEQCKRRACVNALLAMCPELDYTVSTHACYSVDTGHGYILLHPRDKGSISLTTQYPEAAFLFDDLLGYRKIRRYGRLQLPNGQIARSLWSETRQANSNHTTRITRNVLVGEINIQNKIAKVQFFFMYWTAEEERNPDATGAPYALVSLYSECNEQLLRESHGACWTGKYTGNNGLKIVKGSKIQSILSMHPLLHVPGDPPEYEGLWCISPRSGLDDIDITGFNEIDGDLGHL</sequence>
<comment type="caution">
    <text evidence="1">The sequence shown here is derived from an EMBL/GenBank/DDBJ whole genome shotgun (WGS) entry which is preliminary data.</text>
</comment>
<dbReference type="EMBL" id="MU794411">
    <property type="protein sequence ID" value="KAJ3779671.1"/>
    <property type="molecule type" value="Genomic_DNA"/>
</dbReference>
<organism evidence="1 2">
    <name type="scientific">Lentinula aff. detonsa</name>
    <dbReference type="NCBI Taxonomy" id="2804958"/>
    <lineage>
        <taxon>Eukaryota</taxon>
        <taxon>Fungi</taxon>
        <taxon>Dikarya</taxon>
        <taxon>Basidiomycota</taxon>
        <taxon>Agaricomycotina</taxon>
        <taxon>Agaricomycetes</taxon>
        <taxon>Agaricomycetidae</taxon>
        <taxon>Agaricales</taxon>
        <taxon>Marasmiineae</taxon>
        <taxon>Omphalotaceae</taxon>
        <taxon>Lentinula</taxon>
    </lineage>
</organism>
<keyword evidence="2" id="KW-1185">Reference proteome</keyword>
<name>A0AA38NAY7_9AGAR</name>
<evidence type="ECO:0000313" key="2">
    <source>
        <dbReference type="Proteomes" id="UP001163798"/>
    </source>
</evidence>
<dbReference type="Proteomes" id="UP001163798">
    <property type="component" value="Unassembled WGS sequence"/>
</dbReference>